<accession>A0A445MU93</accession>
<dbReference type="EMBL" id="OJIN01000077">
    <property type="protein sequence ID" value="SPD73084.1"/>
    <property type="molecule type" value="Genomic_DNA"/>
</dbReference>
<evidence type="ECO:0000313" key="1">
    <source>
        <dbReference type="EMBL" id="SPD73084.1"/>
    </source>
</evidence>
<reference evidence="1" key="1">
    <citation type="submission" date="2018-01" db="EMBL/GenBank/DDBJ databases">
        <authorList>
            <person name="Regsiter A."/>
            <person name="William W."/>
        </authorList>
    </citation>
    <scope>NUCLEOTIDE SEQUENCE</scope>
    <source>
        <strain evidence="1">TRIP AH-1</strain>
    </source>
</reference>
<dbReference type="AlphaFoldDB" id="A0A445MU93"/>
<name>A0A445MU93_9BACT</name>
<proteinExistence type="predicted"/>
<sequence length="164" mass="18379">MFNPSGEYIREERSFNSRVDERQVIGHEELTLANEGNINNPATYSYDKGGSFDAGEYHVDSGTGKFNYMFGDSSLNSVEVAFFAVGDGADNGNNYQYSNDVNDIWDALRVNSQHGPEIGENNLEIVVDATRNGDRNSNYFKNPIDVIYVPMNRMIWNAKDEPAS</sequence>
<protein>
    <submittedName>
        <fullName evidence="1">Uncharacterized protein</fullName>
    </submittedName>
</protein>
<gene>
    <name evidence="1" type="ORF">PITCH_A1680001</name>
</gene>
<organism evidence="1">
    <name type="scientific">uncultured Desulfobacterium sp</name>
    <dbReference type="NCBI Taxonomy" id="201089"/>
    <lineage>
        <taxon>Bacteria</taxon>
        <taxon>Pseudomonadati</taxon>
        <taxon>Thermodesulfobacteriota</taxon>
        <taxon>Desulfobacteria</taxon>
        <taxon>Desulfobacterales</taxon>
        <taxon>Desulfobacteriaceae</taxon>
        <taxon>Desulfobacterium</taxon>
        <taxon>environmental samples</taxon>
    </lineage>
</organism>